<dbReference type="PIRSF" id="PIRSF006643">
    <property type="entry name" value="NDUA6"/>
    <property type="match status" value="1"/>
</dbReference>
<dbReference type="PANTHER" id="PTHR12964:SF0">
    <property type="entry name" value="NADH DEHYDROGENASE [UBIQUINONE] 1 ALPHA SUBCOMPLEX SUBUNIT 6"/>
    <property type="match status" value="1"/>
</dbReference>
<keyword evidence="9" id="KW-0496">Mitochondrion</keyword>
<evidence type="ECO:0000256" key="3">
    <source>
        <dbReference type="ARBA" id="ARBA00011790"/>
    </source>
</evidence>
<keyword evidence="5" id="KW-0813">Transport</keyword>
<dbReference type="InterPro" id="IPR045299">
    <property type="entry name" value="Complex1_LYR_NDUFA6_LYRM6"/>
</dbReference>
<name>A0AA39FRW0_MICHY</name>
<keyword evidence="16" id="KW-1185">Reference proteome</keyword>
<feature type="domain" description="Complex 1 LYR protein" evidence="14">
    <location>
        <begin position="25"/>
        <end position="87"/>
    </location>
</feature>
<evidence type="ECO:0000259" key="14">
    <source>
        <dbReference type="Pfam" id="PF05347"/>
    </source>
</evidence>
<evidence type="ECO:0000256" key="8">
    <source>
        <dbReference type="ARBA" id="ARBA00022982"/>
    </source>
</evidence>
<protein>
    <recommendedName>
        <fullName evidence="4">NADH dehydrogenase [ubiquinone] 1 alpha subcomplex subunit 6</fullName>
    </recommendedName>
    <alternativeName>
        <fullName evidence="11">Complex I-B14</fullName>
    </alternativeName>
    <alternativeName>
        <fullName evidence="12">NADH-ubiquinone oxidoreductase B14 subunit</fullName>
    </alternativeName>
</protein>
<evidence type="ECO:0000256" key="11">
    <source>
        <dbReference type="ARBA" id="ARBA00030213"/>
    </source>
</evidence>
<dbReference type="EMBL" id="JAQQBR010000006">
    <property type="protein sequence ID" value="KAK0174682.1"/>
    <property type="molecule type" value="Genomic_DNA"/>
</dbReference>
<comment type="subcellular location">
    <subcellularLocation>
        <location evidence="1">Mitochondrion inner membrane</location>
        <topology evidence="1">Peripheral membrane protein</topology>
        <orientation evidence="1">Matrix side</orientation>
    </subcellularLocation>
</comment>
<dbReference type="PANTHER" id="PTHR12964">
    <property type="entry name" value="NADH-UBIQUINONE OXIDOREDUCTASE B14 SUBUNIT"/>
    <property type="match status" value="1"/>
</dbReference>
<keyword evidence="10" id="KW-0472">Membrane</keyword>
<dbReference type="CDD" id="cd20266">
    <property type="entry name" value="Complex1_LYR_NDUFA6_LYRM6"/>
    <property type="match status" value="1"/>
</dbReference>
<dbReference type="AlphaFoldDB" id="A0AA39FRW0"/>
<reference evidence="15" key="2">
    <citation type="submission" date="2023-03" db="EMBL/GenBank/DDBJ databases">
        <authorList>
            <person name="Inwood S.N."/>
            <person name="Skelly J.G."/>
            <person name="Guhlin J."/>
            <person name="Harrop T.W.R."/>
            <person name="Goldson S.G."/>
            <person name="Dearden P.K."/>
        </authorList>
    </citation>
    <scope>NUCLEOTIDE SEQUENCE</scope>
    <source>
        <strain evidence="15">Lincoln</strain>
        <tissue evidence="15">Whole body</tissue>
    </source>
</reference>
<keyword evidence="7" id="KW-0999">Mitochondrion inner membrane</keyword>
<accession>A0AA39FRW0</accession>
<comment type="subunit">
    <text evidence="3">Mammalian complex I is composed of 45 different subunits.</text>
</comment>
<dbReference type="Pfam" id="PF05347">
    <property type="entry name" value="Complex1_LYR"/>
    <property type="match status" value="1"/>
</dbReference>
<comment type="similarity">
    <text evidence="2">Belongs to the complex I LYR family.</text>
</comment>
<evidence type="ECO:0000256" key="10">
    <source>
        <dbReference type="ARBA" id="ARBA00023136"/>
    </source>
</evidence>
<evidence type="ECO:0000256" key="13">
    <source>
        <dbReference type="ARBA" id="ARBA00046116"/>
    </source>
</evidence>
<comment type="caution">
    <text evidence="15">The sequence shown here is derived from an EMBL/GenBank/DDBJ whole genome shotgun (WGS) entry which is preliminary data.</text>
</comment>
<proteinExistence type="inferred from homology"/>
<keyword evidence="6" id="KW-0679">Respiratory chain</keyword>
<dbReference type="GO" id="GO:0045271">
    <property type="term" value="C:respiratory chain complex I"/>
    <property type="evidence" value="ECO:0007669"/>
    <property type="project" value="InterPro"/>
</dbReference>
<comment type="function">
    <text evidence="13">Accessory subunit of the mitochondrial membrane respiratory chain NADH dehydrogenase (Complex I), that is believed to be not involved in catalysis. Required for proper complex I assembly. Complex I functions in the transfer of electrons from NADH to the respiratory chain. The immediate electron acceptor for the enzyme is believed to be ubiquinone.</text>
</comment>
<sequence>MATPVRVAVRQVRPVLSLTKSEAHRRVLNLYRAWYRQIPYIAFDYDIPVTEDVMRAKLRELFYKNKNVKDIRAIDLLVIKGQMELQETAQLWKNQGTFMNYFNETVEKKPTDFLSKFLSGHD</sequence>
<evidence type="ECO:0000256" key="6">
    <source>
        <dbReference type="ARBA" id="ARBA00022660"/>
    </source>
</evidence>
<dbReference type="Proteomes" id="UP001168972">
    <property type="component" value="Unassembled WGS sequence"/>
</dbReference>
<evidence type="ECO:0000256" key="4">
    <source>
        <dbReference type="ARBA" id="ARBA00016386"/>
    </source>
</evidence>
<reference evidence="15" key="1">
    <citation type="journal article" date="2023" name="bioRxiv">
        <title>Scaffold-level genome assemblies of two parasitoid biocontrol wasps reveal the parthenogenesis mechanism and an associated novel virus.</title>
        <authorList>
            <person name="Inwood S."/>
            <person name="Skelly J."/>
            <person name="Guhlin J."/>
            <person name="Harrop T."/>
            <person name="Goldson S."/>
            <person name="Dearden P."/>
        </authorList>
    </citation>
    <scope>NUCLEOTIDE SEQUENCE</scope>
    <source>
        <strain evidence="15">Lincoln</strain>
        <tissue evidence="15">Whole body</tissue>
    </source>
</reference>
<evidence type="ECO:0000256" key="9">
    <source>
        <dbReference type="ARBA" id="ARBA00023128"/>
    </source>
</evidence>
<organism evidence="15 16">
    <name type="scientific">Microctonus hyperodae</name>
    <name type="common">Parasitoid wasp</name>
    <dbReference type="NCBI Taxonomy" id="165561"/>
    <lineage>
        <taxon>Eukaryota</taxon>
        <taxon>Metazoa</taxon>
        <taxon>Ecdysozoa</taxon>
        <taxon>Arthropoda</taxon>
        <taxon>Hexapoda</taxon>
        <taxon>Insecta</taxon>
        <taxon>Pterygota</taxon>
        <taxon>Neoptera</taxon>
        <taxon>Endopterygota</taxon>
        <taxon>Hymenoptera</taxon>
        <taxon>Apocrita</taxon>
        <taxon>Ichneumonoidea</taxon>
        <taxon>Braconidae</taxon>
        <taxon>Euphorinae</taxon>
        <taxon>Microctonus</taxon>
    </lineage>
</organism>
<evidence type="ECO:0000313" key="16">
    <source>
        <dbReference type="Proteomes" id="UP001168972"/>
    </source>
</evidence>
<evidence type="ECO:0000256" key="1">
    <source>
        <dbReference type="ARBA" id="ARBA00004443"/>
    </source>
</evidence>
<dbReference type="InterPro" id="IPR008011">
    <property type="entry name" value="Complex1_LYR_dom"/>
</dbReference>
<dbReference type="InterPro" id="IPR016488">
    <property type="entry name" value="NADH_Ub_cplx-1_asu_su-6"/>
</dbReference>
<gene>
    <name evidence="15" type="ORF">PV327_010422</name>
</gene>
<evidence type="ECO:0000313" key="15">
    <source>
        <dbReference type="EMBL" id="KAK0174682.1"/>
    </source>
</evidence>
<keyword evidence="8" id="KW-0249">Electron transport</keyword>
<evidence type="ECO:0000256" key="7">
    <source>
        <dbReference type="ARBA" id="ARBA00022792"/>
    </source>
</evidence>
<evidence type="ECO:0000256" key="2">
    <source>
        <dbReference type="ARBA" id="ARBA00009508"/>
    </source>
</evidence>
<evidence type="ECO:0000256" key="5">
    <source>
        <dbReference type="ARBA" id="ARBA00022448"/>
    </source>
</evidence>
<dbReference type="GO" id="GO:0006979">
    <property type="term" value="P:response to oxidative stress"/>
    <property type="evidence" value="ECO:0007669"/>
    <property type="project" value="TreeGrafter"/>
</dbReference>
<evidence type="ECO:0000256" key="12">
    <source>
        <dbReference type="ARBA" id="ARBA00032352"/>
    </source>
</evidence>
<dbReference type="GO" id="GO:0005743">
    <property type="term" value="C:mitochondrial inner membrane"/>
    <property type="evidence" value="ECO:0007669"/>
    <property type="project" value="UniProtKB-SubCell"/>
</dbReference>